<dbReference type="SMART" id="SM00744">
    <property type="entry name" value="RINGv"/>
    <property type="match status" value="1"/>
</dbReference>
<dbReference type="InterPro" id="IPR011016">
    <property type="entry name" value="Znf_RING-CH"/>
</dbReference>
<sequence>MSTCPNGNAPACVRSARPRADKATGHGDTKRILVCPPKLPPSRNTPLRMSGLVCRVCFEELPSSCPDTEAGTGMIQPCLCSGSARLVHRRCLDTWRSTRRGNAFTHCGTCRFRYRVVTRKAKPIELLAYRLTIARDIALLASIASCLVVLCSVIAAWLSREVEERGGTDSLAGLGIDSTTARQLTRLLLPGAGLDAPDGDSAAATGGSLSLHNPACPWSVWLGAGALLLCALLGVASILAWALGLIPNDFEVQWPRNCQCFVFAGPVVLLAAAALCVFGLVVGVSIATRLLRRGFVRHAEVAWLRDETKRHVVQDLRGVNLERAG</sequence>
<dbReference type="AlphaFoldDB" id="A0A0D3K0R3"/>
<dbReference type="HOGENOM" id="CLU_1009833_0_0_1"/>
<dbReference type="GO" id="GO:0008270">
    <property type="term" value="F:zinc ion binding"/>
    <property type="evidence" value="ECO:0007669"/>
    <property type="project" value="UniProtKB-KW"/>
</dbReference>
<feature type="transmembrane region" description="Helical" evidence="4">
    <location>
        <begin position="220"/>
        <end position="243"/>
    </location>
</feature>
<feature type="domain" description="RING-CH-type" evidence="5">
    <location>
        <begin position="46"/>
        <end position="117"/>
    </location>
</feature>
<dbReference type="InterPro" id="IPR013083">
    <property type="entry name" value="Znf_RING/FYVE/PHD"/>
</dbReference>
<name>A0A0D3K0R3_EMIH1</name>
<dbReference type="Gene3D" id="3.30.40.10">
    <property type="entry name" value="Zinc/RING finger domain, C3HC4 (zinc finger)"/>
    <property type="match status" value="1"/>
</dbReference>
<dbReference type="PANTHER" id="PTHR46347:SF1">
    <property type="entry name" value="RING_FYVE_PHD ZINC FINGER SUPERFAMILY PROTEIN"/>
    <property type="match status" value="1"/>
</dbReference>
<dbReference type="KEGG" id="ehx:EMIHUDRAFT_203978"/>
<dbReference type="RefSeq" id="XP_005781777.1">
    <property type="nucleotide sequence ID" value="XM_005781720.1"/>
</dbReference>
<dbReference type="EnsemblProtists" id="EOD29348">
    <property type="protein sequence ID" value="EOD29348"/>
    <property type="gene ID" value="EMIHUDRAFT_203978"/>
</dbReference>
<accession>A0A0D3K0R3</accession>
<dbReference type="GeneID" id="19046697"/>
<dbReference type="PANTHER" id="PTHR46347">
    <property type="entry name" value="RING/FYVE/PHD ZINC FINGER SUPERFAMILY PROTEIN"/>
    <property type="match status" value="1"/>
</dbReference>
<keyword evidence="1" id="KW-0479">Metal-binding</keyword>
<feature type="transmembrane region" description="Helical" evidence="4">
    <location>
        <begin position="263"/>
        <end position="287"/>
    </location>
</feature>
<keyword evidence="4" id="KW-1133">Transmembrane helix</keyword>
<dbReference type="eggNOG" id="KOG1609">
    <property type="taxonomic scope" value="Eukaryota"/>
</dbReference>
<feature type="transmembrane region" description="Helical" evidence="4">
    <location>
        <begin position="137"/>
        <end position="158"/>
    </location>
</feature>
<dbReference type="Proteomes" id="UP000013827">
    <property type="component" value="Unassembled WGS sequence"/>
</dbReference>
<evidence type="ECO:0000313" key="6">
    <source>
        <dbReference type="EnsemblProtists" id="EOD29348"/>
    </source>
</evidence>
<evidence type="ECO:0000256" key="1">
    <source>
        <dbReference type="ARBA" id="ARBA00022723"/>
    </source>
</evidence>
<proteinExistence type="predicted"/>
<evidence type="ECO:0000259" key="5">
    <source>
        <dbReference type="PROSITE" id="PS51292"/>
    </source>
</evidence>
<dbReference type="PROSITE" id="PS51292">
    <property type="entry name" value="ZF_RING_CH"/>
    <property type="match status" value="1"/>
</dbReference>
<organism evidence="6 7">
    <name type="scientific">Emiliania huxleyi (strain CCMP1516)</name>
    <dbReference type="NCBI Taxonomy" id="280463"/>
    <lineage>
        <taxon>Eukaryota</taxon>
        <taxon>Haptista</taxon>
        <taxon>Haptophyta</taxon>
        <taxon>Prymnesiophyceae</taxon>
        <taxon>Isochrysidales</taxon>
        <taxon>Noelaerhabdaceae</taxon>
        <taxon>Emiliania</taxon>
    </lineage>
</organism>
<dbReference type="PaxDb" id="2903-EOD29348"/>
<evidence type="ECO:0000256" key="4">
    <source>
        <dbReference type="SAM" id="Phobius"/>
    </source>
</evidence>
<evidence type="ECO:0000313" key="7">
    <source>
        <dbReference type="Proteomes" id="UP000013827"/>
    </source>
</evidence>
<reference evidence="7" key="1">
    <citation type="journal article" date="2013" name="Nature">
        <title>Pan genome of the phytoplankton Emiliania underpins its global distribution.</title>
        <authorList>
            <person name="Read B.A."/>
            <person name="Kegel J."/>
            <person name="Klute M.J."/>
            <person name="Kuo A."/>
            <person name="Lefebvre S.C."/>
            <person name="Maumus F."/>
            <person name="Mayer C."/>
            <person name="Miller J."/>
            <person name="Monier A."/>
            <person name="Salamov A."/>
            <person name="Young J."/>
            <person name="Aguilar M."/>
            <person name="Claverie J.M."/>
            <person name="Frickenhaus S."/>
            <person name="Gonzalez K."/>
            <person name="Herman E.K."/>
            <person name="Lin Y.C."/>
            <person name="Napier J."/>
            <person name="Ogata H."/>
            <person name="Sarno A.F."/>
            <person name="Shmutz J."/>
            <person name="Schroeder D."/>
            <person name="de Vargas C."/>
            <person name="Verret F."/>
            <person name="von Dassow P."/>
            <person name="Valentin K."/>
            <person name="Van de Peer Y."/>
            <person name="Wheeler G."/>
            <person name="Dacks J.B."/>
            <person name="Delwiche C.F."/>
            <person name="Dyhrman S.T."/>
            <person name="Glockner G."/>
            <person name="John U."/>
            <person name="Richards T."/>
            <person name="Worden A.Z."/>
            <person name="Zhang X."/>
            <person name="Grigoriev I.V."/>
            <person name="Allen A.E."/>
            <person name="Bidle K."/>
            <person name="Borodovsky M."/>
            <person name="Bowler C."/>
            <person name="Brownlee C."/>
            <person name="Cock J.M."/>
            <person name="Elias M."/>
            <person name="Gladyshev V.N."/>
            <person name="Groth M."/>
            <person name="Guda C."/>
            <person name="Hadaegh A."/>
            <person name="Iglesias-Rodriguez M.D."/>
            <person name="Jenkins J."/>
            <person name="Jones B.M."/>
            <person name="Lawson T."/>
            <person name="Leese F."/>
            <person name="Lindquist E."/>
            <person name="Lobanov A."/>
            <person name="Lomsadze A."/>
            <person name="Malik S.B."/>
            <person name="Marsh M.E."/>
            <person name="Mackinder L."/>
            <person name="Mock T."/>
            <person name="Mueller-Roeber B."/>
            <person name="Pagarete A."/>
            <person name="Parker M."/>
            <person name="Probert I."/>
            <person name="Quesneville H."/>
            <person name="Raines C."/>
            <person name="Rensing S.A."/>
            <person name="Riano-Pachon D.M."/>
            <person name="Richier S."/>
            <person name="Rokitta S."/>
            <person name="Shiraiwa Y."/>
            <person name="Soanes D.M."/>
            <person name="van der Giezen M."/>
            <person name="Wahlund T.M."/>
            <person name="Williams B."/>
            <person name="Wilson W."/>
            <person name="Wolfe G."/>
            <person name="Wurch L.L."/>
        </authorList>
    </citation>
    <scope>NUCLEOTIDE SEQUENCE</scope>
</reference>
<evidence type="ECO:0000256" key="3">
    <source>
        <dbReference type="ARBA" id="ARBA00022833"/>
    </source>
</evidence>
<keyword evidence="7" id="KW-1185">Reference proteome</keyword>
<keyword evidence="4" id="KW-0812">Transmembrane</keyword>
<dbReference type="SUPFAM" id="SSF57850">
    <property type="entry name" value="RING/U-box"/>
    <property type="match status" value="1"/>
</dbReference>
<protein>
    <recommendedName>
        <fullName evidence="5">RING-CH-type domain-containing protein</fullName>
    </recommendedName>
</protein>
<keyword evidence="2" id="KW-0863">Zinc-finger</keyword>
<evidence type="ECO:0000256" key="2">
    <source>
        <dbReference type="ARBA" id="ARBA00022771"/>
    </source>
</evidence>
<dbReference type="STRING" id="2903.R1D1Y6"/>
<dbReference type="CDD" id="cd16495">
    <property type="entry name" value="RING_CH-C4HC3_MARCH"/>
    <property type="match status" value="1"/>
</dbReference>
<keyword evidence="3" id="KW-0862">Zinc</keyword>
<keyword evidence="4" id="KW-0472">Membrane</keyword>
<reference evidence="6" key="2">
    <citation type="submission" date="2024-10" db="UniProtKB">
        <authorList>
            <consortium name="EnsemblProtists"/>
        </authorList>
    </citation>
    <scope>IDENTIFICATION</scope>
</reference>
<dbReference type="Pfam" id="PF12906">
    <property type="entry name" value="RINGv"/>
    <property type="match status" value="1"/>
</dbReference>